<organism evidence="1 2">
    <name type="scientific">Choiromyces venosus 120613-1</name>
    <dbReference type="NCBI Taxonomy" id="1336337"/>
    <lineage>
        <taxon>Eukaryota</taxon>
        <taxon>Fungi</taxon>
        <taxon>Dikarya</taxon>
        <taxon>Ascomycota</taxon>
        <taxon>Pezizomycotina</taxon>
        <taxon>Pezizomycetes</taxon>
        <taxon>Pezizales</taxon>
        <taxon>Tuberaceae</taxon>
        <taxon>Choiromyces</taxon>
    </lineage>
</organism>
<proteinExistence type="predicted"/>
<dbReference type="Proteomes" id="UP000276215">
    <property type="component" value="Unassembled WGS sequence"/>
</dbReference>
<evidence type="ECO:0000313" key="2">
    <source>
        <dbReference type="Proteomes" id="UP000276215"/>
    </source>
</evidence>
<protein>
    <submittedName>
        <fullName evidence="1">Uncharacterized protein</fullName>
    </submittedName>
</protein>
<evidence type="ECO:0000313" key="1">
    <source>
        <dbReference type="EMBL" id="RPA92158.1"/>
    </source>
</evidence>
<sequence>MVVIMTDCDLTMTPTWLLPLQELLLNAEERKWWKWINLTFASPCVSLCALDRLVAQAGGKIGKGIQVNATQRNWWYCRKQFLIFSLSKIEYTPGCRAVPGGNKFRAVRVPTCTHRDQNYATGGTSASVATQVSQLNLTYLIHHLVATLIAHSQGWFIKYHT</sequence>
<dbReference type="EMBL" id="ML120479">
    <property type="protein sequence ID" value="RPA92158.1"/>
    <property type="molecule type" value="Genomic_DNA"/>
</dbReference>
<gene>
    <name evidence="1" type="ORF">L873DRAFT_1847889</name>
</gene>
<dbReference type="AlphaFoldDB" id="A0A3N4J4Y9"/>
<accession>A0A3N4J4Y9</accession>
<reference evidence="1 2" key="1">
    <citation type="journal article" date="2018" name="Nat. Ecol. Evol.">
        <title>Pezizomycetes genomes reveal the molecular basis of ectomycorrhizal truffle lifestyle.</title>
        <authorList>
            <person name="Murat C."/>
            <person name="Payen T."/>
            <person name="Noel B."/>
            <person name="Kuo A."/>
            <person name="Morin E."/>
            <person name="Chen J."/>
            <person name="Kohler A."/>
            <person name="Krizsan K."/>
            <person name="Balestrini R."/>
            <person name="Da Silva C."/>
            <person name="Montanini B."/>
            <person name="Hainaut M."/>
            <person name="Levati E."/>
            <person name="Barry K.W."/>
            <person name="Belfiori B."/>
            <person name="Cichocki N."/>
            <person name="Clum A."/>
            <person name="Dockter R.B."/>
            <person name="Fauchery L."/>
            <person name="Guy J."/>
            <person name="Iotti M."/>
            <person name="Le Tacon F."/>
            <person name="Lindquist E.A."/>
            <person name="Lipzen A."/>
            <person name="Malagnac F."/>
            <person name="Mello A."/>
            <person name="Molinier V."/>
            <person name="Miyauchi S."/>
            <person name="Poulain J."/>
            <person name="Riccioni C."/>
            <person name="Rubini A."/>
            <person name="Sitrit Y."/>
            <person name="Splivallo R."/>
            <person name="Traeger S."/>
            <person name="Wang M."/>
            <person name="Zifcakova L."/>
            <person name="Wipf D."/>
            <person name="Zambonelli A."/>
            <person name="Paolocci F."/>
            <person name="Nowrousian M."/>
            <person name="Ottonello S."/>
            <person name="Baldrian P."/>
            <person name="Spatafora J.W."/>
            <person name="Henrissat B."/>
            <person name="Nagy L.G."/>
            <person name="Aury J.M."/>
            <person name="Wincker P."/>
            <person name="Grigoriev I.V."/>
            <person name="Bonfante P."/>
            <person name="Martin F.M."/>
        </authorList>
    </citation>
    <scope>NUCLEOTIDE SEQUENCE [LARGE SCALE GENOMIC DNA]</scope>
    <source>
        <strain evidence="1 2">120613-1</strain>
    </source>
</reference>
<keyword evidence="2" id="KW-1185">Reference proteome</keyword>
<name>A0A3N4J4Y9_9PEZI</name>